<dbReference type="InterPro" id="IPR015422">
    <property type="entry name" value="PyrdxlP-dep_Trfase_small"/>
</dbReference>
<keyword evidence="3 6" id="KW-0032">Aminotransferase</keyword>
<evidence type="ECO:0000313" key="9">
    <source>
        <dbReference type="EMBL" id="APU45745.1"/>
    </source>
</evidence>
<evidence type="ECO:0000256" key="1">
    <source>
        <dbReference type="ARBA" id="ARBA00001933"/>
    </source>
</evidence>
<dbReference type="SUPFAM" id="SSF53383">
    <property type="entry name" value="PLP-dependent transferases"/>
    <property type="match status" value="1"/>
</dbReference>
<comment type="similarity">
    <text evidence="2 6">Belongs to the class-I pyridoxal-phosphate-dependent aminotransferase family.</text>
</comment>
<keyword evidence="4 6" id="KW-0808">Transferase</keyword>
<dbReference type="InterPro" id="IPR004839">
    <property type="entry name" value="Aminotransferase_I/II_large"/>
</dbReference>
<dbReference type="EMBL" id="CP017151">
    <property type="protein sequence ID" value="AOR74478.1"/>
    <property type="molecule type" value="Genomic_DNA"/>
</dbReference>
<dbReference type="GO" id="GO:0030170">
    <property type="term" value="F:pyridoxal phosphate binding"/>
    <property type="evidence" value="ECO:0007669"/>
    <property type="project" value="InterPro"/>
</dbReference>
<dbReference type="GO" id="GO:0008483">
    <property type="term" value="F:transaminase activity"/>
    <property type="evidence" value="ECO:0007669"/>
    <property type="project" value="UniProtKB-KW"/>
</dbReference>
<dbReference type="InterPro" id="IPR050596">
    <property type="entry name" value="AspAT/PAT-like"/>
</dbReference>
<evidence type="ECO:0000313" key="11">
    <source>
        <dbReference type="Proteomes" id="UP000185427"/>
    </source>
</evidence>
<dbReference type="OrthoDB" id="9802328at2"/>
<dbReference type="PROSITE" id="PS00105">
    <property type="entry name" value="AA_TRANSFER_CLASS_1"/>
    <property type="match status" value="1"/>
</dbReference>
<accession>A0A1D7ZX86</accession>
<evidence type="ECO:0000256" key="4">
    <source>
        <dbReference type="ARBA" id="ARBA00022679"/>
    </source>
</evidence>
<dbReference type="PATRIC" id="fig|1613.112.peg.1072"/>
<evidence type="ECO:0000259" key="7">
    <source>
        <dbReference type="Pfam" id="PF00155"/>
    </source>
</evidence>
<dbReference type="InterPro" id="IPR015421">
    <property type="entry name" value="PyrdxlP-dep_Trfase_major"/>
</dbReference>
<gene>
    <name evidence="9" type="ORF">BUW47_04545</name>
    <name evidence="8" type="ORF">LACFE_CDS1021</name>
</gene>
<dbReference type="Proteomes" id="UP000185427">
    <property type="component" value="Chromosome"/>
</dbReference>
<evidence type="ECO:0000256" key="5">
    <source>
        <dbReference type="ARBA" id="ARBA00022898"/>
    </source>
</evidence>
<evidence type="ECO:0000256" key="2">
    <source>
        <dbReference type="ARBA" id="ARBA00007441"/>
    </source>
</evidence>
<dbReference type="GO" id="GO:0006520">
    <property type="term" value="P:amino acid metabolic process"/>
    <property type="evidence" value="ECO:0007669"/>
    <property type="project" value="InterPro"/>
</dbReference>
<feature type="domain" description="Aminotransferase class I/classII large" evidence="7">
    <location>
        <begin position="32"/>
        <end position="384"/>
    </location>
</feature>
<dbReference type="RefSeq" id="WP_003686549.1">
    <property type="nucleotide sequence ID" value="NZ_BJLV01000076.1"/>
</dbReference>
<name>A0A1D7ZX86_LIMFE</name>
<dbReference type="PANTHER" id="PTHR46383">
    <property type="entry name" value="ASPARTATE AMINOTRANSFERASE"/>
    <property type="match status" value="1"/>
</dbReference>
<dbReference type="EC" id="2.6.1.-" evidence="6"/>
<reference evidence="8 10" key="1">
    <citation type="submission" date="2016-09" db="EMBL/GenBank/DDBJ databases">
        <title>Genome Sequence of the Lactobacillus fermentum strain NCC2970 (CNCM I-5068).</title>
        <authorList>
            <person name="Barretto C."/>
            <person name="Ngom-Bru C."/>
            <person name="Genevaz A."/>
            <person name="Fournier C."/>
            <person name="Moine D."/>
            <person name="Kassam M."/>
            <person name="Iltis A."/>
            <person name="Sagory-Zalkind P."/>
            <person name="Faucherand G."/>
            <person name="Descombes P."/>
            <person name="Duboux S."/>
        </authorList>
    </citation>
    <scope>NUCLEOTIDE SEQUENCE [LARGE SCALE GENOMIC DNA]</scope>
    <source>
        <strain evidence="8 10">NCC2970</strain>
    </source>
</reference>
<dbReference type="InterPro" id="IPR004838">
    <property type="entry name" value="NHTrfase_class1_PyrdxlP-BS"/>
</dbReference>
<sequence>MKMEEHMRTDLKRVPTMKIFDFAFFTKSIEGIVELTIGEPDFNTPEHVKEAGMAAIANNRTHYAPQRGTAGLLSAISDDVAKKIGKVYDPATEILVTNGVTEGAYAAVTAITNPGDVILVPTPTFSIYMADAAIAGGTAVEVDTSKTNFRLTPELIQSYLDEYGDRVKGLVVVNPTNPTGIAMNQDELDAIADVVRDKPIFVIADEIYDQLAYTEGADQYPSIVKSLPEQTILLNGFSKSYAMTGWRVAYMCAPKPITDELFKVHGFAVTDVATFVQDAAEEALRNGQEDPAAMRAQYRERRNVLYQGLQELGWETTNPEGAFYIFAKIPDYLEQDDEKFAYDLAEKAKVAVTPGSYFGAGGEGYVRFSYATDLNVIKTALDRLQKYCAARR</sequence>
<dbReference type="Gene3D" id="3.40.640.10">
    <property type="entry name" value="Type I PLP-dependent aspartate aminotransferase-like (Major domain)"/>
    <property type="match status" value="1"/>
</dbReference>
<dbReference type="Proteomes" id="UP000094714">
    <property type="component" value="Chromosome"/>
</dbReference>
<evidence type="ECO:0000313" key="10">
    <source>
        <dbReference type="Proteomes" id="UP000094714"/>
    </source>
</evidence>
<dbReference type="Pfam" id="PF00155">
    <property type="entry name" value="Aminotran_1_2"/>
    <property type="match status" value="1"/>
</dbReference>
<evidence type="ECO:0000256" key="3">
    <source>
        <dbReference type="ARBA" id="ARBA00022576"/>
    </source>
</evidence>
<protein>
    <recommendedName>
        <fullName evidence="6">Aminotransferase</fullName>
        <ecNumber evidence="6">2.6.1.-</ecNumber>
    </recommendedName>
</protein>
<comment type="cofactor">
    <cofactor evidence="1 6">
        <name>pyridoxal 5'-phosphate</name>
        <dbReference type="ChEBI" id="CHEBI:597326"/>
    </cofactor>
</comment>
<dbReference type="PANTHER" id="PTHR46383:SF3">
    <property type="entry name" value="ASPARTATE AMINOTRANSFERASE-RELATED"/>
    <property type="match status" value="1"/>
</dbReference>
<proteinExistence type="inferred from homology"/>
<evidence type="ECO:0000256" key="6">
    <source>
        <dbReference type="RuleBase" id="RU000481"/>
    </source>
</evidence>
<evidence type="ECO:0000313" key="8">
    <source>
        <dbReference type="EMBL" id="AOR74478.1"/>
    </source>
</evidence>
<organism evidence="8 10">
    <name type="scientific">Limosilactobacillus fermentum</name>
    <name type="common">Lactobacillus fermentum</name>
    <dbReference type="NCBI Taxonomy" id="1613"/>
    <lineage>
        <taxon>Bacteria</taxon>
        <taxon>Bacillati</taxon>
        <taxon>Bacillota</taxon>
        <taxon>Bacilli</taxon>
        <taxon>Lactobacillales</taxon>
        <taxon>Lactobacillaceae</taxon>
        <taxon>Limosilactobacillus</taxon>
    </lineage>
</organism>
<dbReference type="AlphaFoldDB" id="A0A1D7ZX86"/>
<dbReference type="EMBL" id="CP019030">
    <property type="protein sequence ID" value="APU45745.1"/>
    <property type="molecule type" value="Genomic_DNA"/>
</dbReference>
<dbReference type="Gene3D" id="3.90.1150.10">
    <property type="entry name" value="Aspartate Aminotransferase, domain 1"/>
    <property type="match status" value="1"/>
</dbReference>
<dbReference type="CDD" id="cd00609">
    <property type="entry name" value="AAT_like"/>
    <property type="match status" value="1"/>
</dbReference>
<keyword evidence="5" id="KW-0663">Pyridoxal phosphate</keyword>
<dbReference type="InterPro" id="IPR015424">
    <property type="entry name" value="PyrdxlP-dep_Trfase"/>
</dbReference>
<reference evidence="9 11" key="2">
    <citation type="submission" date="2016-12" db="EMBL/GenBank/DDBJ databases">
        <title>Complete Genome Sequence of Lactobacillus fermentum Strain SNUV175, a Probiotic for Treatment of Bacterial Vaginosis.</title>
        <authorList>
            <person name="Lee S."/>
            <person name="You H.J."/>
            <person name="Kwon B."/>
            <person name="Ko G."/>
        </authorList>
    </citation>
    <scope>NUCLEOTIDE SEQUENCE [LARGE SCALE GENOMIC DNA]</scope>
    <source>
        <strain evidence="9 11">SNUV175</strain>
    </source>
</reference>